<dbReference type="InterPro" id="IPR023346">
    <property type="entry name" value="Lysozyme-like_dom_sf"/>
</dbReference>
<gene>
    <name evidence="5" type="ORF">GGD41_000111</name>
</gene>
<dbReference type="GO" id="GO:0016998">
    <property type="term" value="P:cell wall macromolecule catabolic process"/>
    <property type="evidence" value="ECO:0007669"/>
    <property type="project" value="InterPro"/>
</dbReference>
<dbReference type="Gene3D" id="1.10.530.40">
    <property type="match status" value="1"/>
</dbReference>
<dbReference type="Proteomes" id="UP000572540">
    <property type="component" value="Unassembled WGS sequence"/>
</dbReference>
<evidence type="ECO:0000256" key="3">
    <source>
        <dbReference type="ARBA" id="ARBA00023200"/>
    </source>
</evidence>
<evidence type="ECO:0000256" key="2">
    <source>
        <dbReference type="ARBA" id="ARBA00022638"/>
    </source>
</evidence>
<protein>
    <recommendedName>
        <fullName evidence="4">Lysozyme</fullName>
        <ecNumber evidence="4">3.2.1.17</ecNumber>
    </recommendedName>
</protein>
<dbReference type="AlphaFoldDB" id="A0A7Y9W370"/>
<evidence type="ECO:0000256" key="4">
    <source>
        <dbReference type="RuleBase" id="RU003788"/>
    </source>
</evidence>
<comment type="similarity">
    <text evidence="4">Belongs to the glycosyl hydrolase 24 family.</text>
</comment>
<evidence type="ECO:0000313" key="5">
    <source>
        <dbReference type="EMBL" id="NYH12883.1"/>
    </source>
</evidence>
<dbReference type="Pfam" id="PF00959">
    <property type="entry name" value="Phage_lysozyme"/>
    <property type="match status" value="1"/>
</dbReference>
<dbReference type="GO" id="GO:0009253">
    <property type="term" value="P:peptidoglycan catabolic process"/>
    <property type="evidence" value="ECO:0007669"/>
    <property type="project" value="InterPro"/>
</dbReference>
<comment type="catalytic activity">
    <reaction evidence="4">
        <text>Hydrolysis of (1-&gt;4)-beta-linkages between N-acetylmuramic acid and N-acetyl-D-glucosamine residues in a peptidoglycan and between N-acetyl-D-glucosamine residues in chitodextrins.</text>
        <dbReference type="EC" id="3.2.1.17"/>
    </reaction>
</comment>
<keyword evidence="4" id="KW-0326">Glycosidase</keyword>
<keyword evidence="1 4" id="KW-0929">Antimicrobial</keyword>
<dbReference type="InterPro" id="IPR051018">
    <property type="entry name" value="Bacteriophage_GH24"/>
</dbReference>
<keyword evidence="4" id="KW-0378">Hydrolase</keyword>
<name>A0A7Y9W370_9BURK</name>
<dbReference type="GO" id="GO:0042742">
    <property type="term" value="P:defense response to bacterium"/>
    <property type="evidence" value="ECO:0007669"/>
    <property type="project" value="UniProtKB-KW"/>
</dbReference>
<keyword evidence="2 4" id="KW-0081">Bacteriolytic enzyme</keyword>
<dbReference type="GO" id="GO:0003796">
    <property type="term" value="F:lysozyme activity"/>
    <property type="evidence" value="ECO:0007669"/>
    <property type="project" value="UniProtKB-EC"/>
</dbReference>
<organism evidence="5 6">
    <name type="scientific">Paraburkholderia bryophila</name>
    <dbReference type="NCBI Taxonomy" id="420952"/>
    <lineage>
        <taxon>Bacteria</taxon>
        <taxon>Pseudomonadati</taxon>
        <taxon>Pseudomonadota</taxon>
        <taxon>Betaproteobacteria</taxon>
        <taxon>Burkholderiales</taxon>
        <taxon>Burkholderiaceae</taxon>
        <taxon>Paraburkholderia</taxon>
    </lineage>
</organism>
<keyword evidence="3" id="KW-1035">Host cytoplasm</keyword>
<dbReference type="EMBL" id="JACCAU010000001">
    <property type="protein sequence ID" value="NYH12883.1"/>
    <property type="molecule type" value="Genomic_DNA"/>
</dbReference>
<dbReference type="PANTHER" id="PTHR38107:SF3">
    <property type="entry name" value="LYSOZYME RRRD-RELATED"/>
    <property type="match status" value="1"/>
</dbReference>
<dbReference type="InterPro" id="IPR033907">
    <property type="entry name" value="Endolysin_autolysin"/>
</dbReference>
<dbReference type="RefSeq" id="WP_179703812.1">
    <property type="nucleotide sequence ID" value="NZ_JACCAU010000001.1"/>
</dbReference>
<accession>A0A7Y9W370</accession>
<evidence type="ECO:0000256" key="1">
    <source>
        <dbReference type="ARBA" id="ARBA00022529"/>
    </source>
</evidence>
<proteinExistence type="inferred from homology"/>
<dbReference type="CDD" id="cd00737">
    <property type="entry name" value="lyz_endolysin_autolysin"/>
    <property type="match status" value="1"/>
</dbReference>
<dbReference type="EC" id="3.2.1.17" evidence="4"/>
<sequence>MILEVYLDNVGLPTVGCGHLIVPEDHLHLGNTISLERARDFFRRDLRRIEQAVNTKVNVPLFQHEYDALVSIVFNCGPGQGADGIADQVNSGDYDGTPDFILNRPGFGGGSNS</sequence>
<reference evidence="5 6" key="1">
    <citation type="submission" date="2020-07" db="EMBL/GenBank/DDBJ databases">
        <title>Exploring microbial biodiversity for novel pathways involved in the catabolism of aromatic compounds derived from lignin.</title>
        <authorList>
            <person name="Elkins J."/>
        </authorList>
    </citation>
    <scope>NUCLEOTIDE SEQUENCE [LARGE SCALE GENOMIC DNA]</scope>
    <source>
        <strain evidence="5 6">H2C3B</strain>
    </source>
</reference>
<dbReference type="PANTHER" id="PTHR38107">
    <property type="match status" value="1"/>
</dbReference>
<evidence type="ECO:0000313" key="6">
    <source>
        <dbReference type="Proteomes" id="UP000572540"/>
    </source>
</evidence>
<dbReference type="InterPro" id="IPR002196">
    <property type="entry name" value="Glyco_hydro_24"/>
</dbReference>
<dbReference type="InterPro" id="IPR023347">
    <property type="entry name" value="Lysozyme_dom_sf"/>
</dbReference>
<dbReference type="GO" id="GO:0031640">
    <property type="term" value="P:killing of cells of another organism"/>
    <property type="evidence" value="ECO:0007669"/>
    <property type="project" value="UniProtKB-KW"/>
</dbReference>
<comment type="caution">
    <text evidence="5">The sequence shown here is derived from an EMBL/GenBank/DDBJ whole genome shotgun (WGS) entry which is preliminary data.</text>
</comment>
<dbReference type="SUPFAM" id="SSF53955">
    <property type="entry name" value="Lysozyme-like"/>
    <property type="match status" value="1"/>
</dbReference>